<proteinExistence type="predicted"/>
<protein>
    <submittedName>
        <fullName evidence="2">Uncharacterized protein</fullName>
    </submittedName>
</protein>
<gene>
    <name evidence="2" type="ORF">O4J56_18085</name>
</gene>
<accession>A0ABT4U6J0</accession>
<organism evidence="2 3">
    <name type="scientific">Nocardiopsis endophytica</name>
    <dbReference type="NCBI Taxonomy" id="3018445"/>
    <lineage>
        <taxon>Bacteria</taxon>
        <taxon>Bacillati</taxon>
        <taxon>Actinomycetota</taxon>
        <taxon>Actinomycetes</taxon>
        <taxon>Streptosporangiales</taxon>
        <taxon>Nocardiopsidaceae</taxon>
        <taxon>Nocardiopsis</taxon>
    </lineage>
</organism>
<dbReference type="Proteomes" id="UP001527866">
    <property type="component" value="Unassembled WGS sequence"/>
</dbReference>
<evidence type="ECO:0000313" key="3">
    <source>
        <dbReference type="Proteomes" id="UP001527866"/>
    </source>
</evidence>
<feature type="signal peptide" evidence="1">
    <location>
        <begin position="1"/>
        <end position="23"/>
    </location>
</feature>
<reference evidence="2 3" key="1">
    <citation type="submission" date="2023-01" db="EMBL/GenBank/DDBJ databases">
        <title>Draft genome sequence of Nocardiopsis sp. RSe5-2 isolated from halophytes.</title>
        <authorList>
            <person name="Duangmal K."/>
            <person name="Chantavorakit T."/>
        </authorList>
    </citation>
    <scope>NUCLEOTIDE SEQUENCE [LARGE SCALE GENOMIC DNA]</scope>
    <source>
        <strain evidence="2 3">RSe5-2</strain>
    </source>
</reference>
<keyword evidence="3" id="KW-1185">Reference proteome</keyword>
<feature type="chain" id="PRO_5046311771" evidence="1">
    <location>
        <begin position="24"/>
        <end position="130"/>
    </location>
</feature>
<sequence length="130" mass="13245">MGMLLRAGATAGAAVLAAAPAQAAVQPAQAAERECATAAAAKDSTGAELWIEVCDPYAVRAGGEHLSPGDTIELREAGKGMILAEATVAEGEDSAVTDYWSGTVGYGEHPDHHVVSVDLGDGDGFIVWDH</sequence>
<evidence type="ECO:0000313" key="2">
    <source>
        <dbReference type="EMBL" id="MDA2812559.1"/>
    </source>
</evidence>
<name>A0ABT4U6J0_9ACTN</name>
<evidence type="ECO:0000256" key="1">
    <source>
        <dbReference type="SAM" id="SignalP"/>
    </source>
</evidence>
<dbReference type="EMBL" id="JAQFWQ010000053">
    <property type="protein sequence ID" value="MDA2812559.1"/>
    <property type="molecule type" value="Genomic_DNA"/>
</dbReference>
<comment type="caution">
    <text evidence="2">The sequence shown here is derived from an EMBL/GenBank/DDBJ whole genome shotgun (WGS) entry which is preliminary data.</text>
</comment>
<dbReference type="RefSeq" id="WP_270687154.1">
    <property type="nucleotide sequence ID" value="NZ_JAQFWQ010000053.1"/>
</dbReference>
<keyword evidence="1" id="KW-0732">Signal</keyword>